<evidence type="ECO:0000313" key="3">
    <source>
        <dbReference type="Proteomes" id="UP000825051"/>
    </source>
</evidence>
<evidence type="ECO:0000256" key="1">
    <source>
        <dbReference type="SAM" id="MobiDB-lite"/>
    </source>
</evidence>
<dbReference type="KEGG" id="ole:K0B96_01720"/>
<accession>A0A8F9TWI8</accession>
<dbReference type="SUPFAM" id="SSF51197">
    <property type="entry name" value="Clavaminate synthase-like"/>
    <property type="match status" value="1"/>
</dbReference>
<reference evidence="2" key="1">
    <citation type="submission" date="2021-08" db="EMBL/GenBank/DDBJ databases">
        <title>Genome of a novel bacterium of the phylum Verrucomicrobia, Oleiharenicola sp. KSB-15.</title>
        <authorList>
            <person name="Chung J.-H."/>
            <person name="Ahn J.-H."/>
            <person name="Yoon Y."/>
            <person name="Kim D.-Y."/>
            <person name="An S.-H."/>
            <person name="Park I."/>
            <person name="Yeon J."/>
        </authorList>
    </citation>
    <scope>NUCLEOTIDE SEQUENCE</scope>
    <source>
        <strain evidence="2">KSB-15</strain>
    </source>
</reference>
<dbReference type="EMBL" id="CP080507">
    <property type="protein sequence ID" value="QYM79362.1"/>
    <property type="molecule type" value="Genomic_DNA"/>
</dbReference>
<dbReference type="InterPro" id="IPR008775">
    <property type="entry name" value="Phytyl_CoA_dOase-like"/>
</dbReference>
<dbReference type="RefSeq" id="WP_220163138.1">
    <property type="nucleotide sequence ID" value="NZ_CP080507.1"/>
</dbReference>
<name>A0A8F9TWI8_9BACT</name>
<protein>
    <submittedName>
        <fullName evidence="2">Phytanoyl-CoA dioxygenase family protein</fullName>
    </submittedName>
</protein>
<dbReference type="GO" id="GO:0016706">
    <property type="term" value="F:2-oxoglutarate-dependent dioxygenase activity"/>
    <property type="evidence" value="ECO:0007669"/>
    <property type="project" value="UniProtKB-ARBA"/>
</dbReference>
<keyword evidence="2" id="KW-0560">Oxidoreductase</keyword>
<dbReference type="Proteomes" id="UP000825051">
    <property type="component" value="Chromosome"/>
</dbReference>
<keyword evidence="3" id="KW-1185">Reference proteome</keyword>
<organism evidence="2 3">
    <name type="scientific">Horticoccus luteus</name>
    <dbReference type="NCBI Taxonomy" id="2862869"/>
    <lineage>
        <taxon>Bacteria</taxon>
        <taxon>Pseudomonadati</taxon>
        <taxon>Verrucomicrobiota</taxon>
        <taxon>Opitutia</taxon>
        <taxon>Opitutales</taxon>
        <taxon>Opitutaceae</taxon>
        <taxon>Horticoccus</taxon>
    </lineage>
</organism>
<dbReference type="AlphaFoldDB" id="A0A8F9TWI8"/>
<proteinExistence type="predicted"/>
<dbReference type="Pfam" id="PF05721">
    <property type="entry name" value="PhyH"/>
    <property type="match status" value="1"/>
</dbReference>
<feature type="region of interest" description="Disordered" evidence="1">
    <location>
        <begin position="280"/>
        <end position="304"/>
    </location>
</feature>
<dbReference type="PANTHER" id="PTHR40128:SF1">
    <property type="entry name" value="PHYTANOYL-COA HYDROXYLASE"/>
    <property type="match status" value="1"/>
</dbReference>
<keyword evidence="2" id="KW-0223">Dioxygenase</keyword>
<gene>
    <name evidence="2" type="ORF">K0B96_01720</name>
</gene>
<dbReference type="PANTHER" id="PTHR40128">
    <property type="entry name" value="EXPRESSED PROTEIN"/>
    <property type="match status" value="1"/>
</dbReference>
<evidence type="ECO:0000313" key="2">
    <source>
        <dbReference type="EMBL" id="QYM79362.1"/>
    </source>
</evidence>
<dbReference type="Gene3D" id="2.60.120.620">
    <property type="entry name" value="q2cbj1_9rhob like domain"/>
    <property type="match status" value="1"/>
</dbReference>
<sequence>MVTSAPLHSCKLELDTSPEAFGELRRSDDVPDQPEVLRQRLADDGYLFIPGFFDRELILAARASVLSRLAAEDALDPAYPVSEAIGRSDRPMTYRGDFALNNPAIERVVFGPELLDFYAGIFGEPARHFDHIWFRAVSHGLGTPPHCDLVYMSRGTHQLYTCWIPYGEVPLEVGGLMLLEGSHHKSDRLKNYLAVDVDLYCENNPAQVEKVKEKGGWSHPGWLTNNPVVLRERLGGRWLTAEYQPGDLLTFNMTTIHGSVDNQTHRIRLSSDTRYQRASQPADARWIGANPAGHGPRAKRGLIC</sequence>